<evidence type="ECO:0000313" key="2">
    <source>
        <dbReference type="EMBL" id="MSS14228.1"/>
    </source>
</evidence>
<dbReference type="Proteomes" id="UP000481852">
    <property type="component" value="Unassembled WGS sequence"/>
</dbReference>
<dbReference type="Pfam" id="PF00485">
    <property type="entry name" value="PRK"/>
    <property type="match status" value="1"/>
</dbReference>
<dbReference type="GO" id="GO:0016301">
    <property type="term" value="F:kinase activity"/>
    <property type="evidence" value="ECO:0007669"/>
    <property type="project" value="UniProtKB-KW"/>
</dbReference>
<accession>A0A6L5X4C5</accession>
<dbReference type="InterPro" id="IPR004095">
    <property type="entry name" value="TGS"/>
</dbReference>
<dbReference type="SUPFAM" id="SSF55186">
    <property type="entry name" value="ThrRS/AlaRS common domain"/>
    <property type="match status" value="1"/>
</dbReference>
<dbReference type="Gene3D" id="3.40.50.300">
    <property type="entry name" value="P-loop containing nucleotide triphosphate hydrolases"/>
    <property type="match status" value="1"/>
</dbReference>
<organism evidence="2 3">
    <name type="scientific">Porcincola intestinalis</name>
    <dbReference type="NCBI Taxonomy" id="2606632"/>
    <lineage>
        <taxon>Bacteria</taxon>
        <taxon>Bacillati</taxon>
        <taxon>Bacillota</taxon>
        <taxon>Clostridia</taxon>
        <taxon>Lachnospirales</taxon>
        <taxon>Lachnospiraceae</taxon>
        <taxon>Porcincola</taxon>
    </lineage>
</organism>
<keyword evidence="2" id="KW-0418">Kinase</keyword>
<dbReference type="EMBL" id="VULZ01000003">
    <property type="protein sequence ID" value="MSS14228.1"/>
    <property type="molecule type" value="Genomic_DNA"/>
</dbReference>
<dbReference type="InterPro" id="IPR006083">
    <property type="entry name" value="PRK/URK"/>
</dbReference>
<dbReference type="SUPFAM" id="SSF52540">
    <property type="entry name" value="P-loop containing nucleoside triphosphate hydrolases"/>
    <property type="match status" value="1"/>
</dbReference>
<comment type="caution">
    <text evidence="2">The sequence shown here is derived from an EMBL/GenBank/DDBJ whole genome shotgun (WGS) entry which is preliminary data.</text>
</comment>
<dbReference type="InterPro" id="IPR018163">
    <property type="entry name" value="Thr/Ala-tRNA-synth_IIc_edit"/>
</dbReference>
<dbReference type="AlphaFoldDB" id="A0A6L5X4C5"/>
<gene>
    <name evidence="2" type="ORF">FYJ35_04080</name>
</gene>
<proteinExistence type="predicted"/>
<dbReference type="PROSITE" id="PS51880">
    <property type="entry name" value="TGS"/>
    <property type="match status" value="1"/>
</dbReference>
<dbReference type="InterPro" id="IPR027417">
    <property type="entry name" value="P-loop_NTPase"/>
</dbReference>
<keyword evidence="3" id="KW-1185">Reference proteome</keyword>
<evidence type="ECO:0000313" key="3">
    <source>
        <dbReference type="Proteomes" id="UP000481852"/>
    </source>
</evidence>
<dbReference type="RefSeq" id="WP_154523592.1">
    <property type="nucleotide sequence ID" value="NZ_VULZ01000003.1"/>
</dbReference>
<dbReference type="PANTHER" id="PTHR10285">
    <property type="entry name" value="URIDINE KINASE"/>
    <property type="match status" value="1"/>
</dbReference>
<keyword evidence="2" id="KW-0808">Transferase</keyword>
<dbReference type="CDD" id="cd02028">
    <property type="entry name" value="UMPK_like"/>
    <property type="match status" value="1"/>
</dbReference>
<name>A0A6L5X4C5_9FIRM</name>
<protein>
    <submittedName>
        <fullName evidence="2">Nucleoside kinase</fullName>
    </submittedName>
</protein>
<reference evidence="2 3" key="1">
    <citation type="submission" date="2019-08" db="EMBL/GenBank/DDBJ databases">
        <title>In-depth cultivation of the pig gut microbiome towards novel bacterial diversity and tailored functional studies.</title>
        <authorList>
            <person name="Wylensek D."/>
            <person name="Hitch T.C.A."/>
            <person name="Clavel T."/>
        </authorList>
    </citation>
    <scope>NUCLEOTIDE SEQUENCE [LARGE SCALE GENOMIC DNA]</scope>
    <source>
        <strain evidence="2 3">Oil+RF-744-WCA-WT-11</strain>
    </source>
</reference>
<feature type="domain" description="TGS" evidence="1">
    <location>
        <begin position="1"/>
        <end position="60"/>
    </location>
</feature>
<dbReference type="GO" id="GO:0005524">
    <property type="term" value="F:ATP binding"/>
    <property type="evidence" value="ECO:0007669"/>
    <property type="project" value="InterPro"/>
</dbReference>
<dbReference type="Gene3D" id="3.30.980.10">
    <property type="entry name" value="Threonyl-trna Synthetase, Chain A, domain 2"/>
    <property type="match status" value="1"/>
</dbReference>
<evidence type="ECO:0000259" key="1">
    <source>
        <dbReference type="PROSITE" id="PS51880"/>
    </source>
</evidence>
<sequence>MITVKADGVSRQFPEGVRYKEIAEAYQSLERYPILLVSSGNKLRELGKQLTHDAELTFITMADKIGRDTYARSLVLMMLKAFQNVIGAEEEVHIWVHFTVSQGLFCSMKSEKAQLDGQLLERVRLEMERLAALRIPFEKRSMETSKAARLFARNRMDDKARLFRYRISSRTNVYSFDGYCDYNYGYMVPDSSYLQHFDLKLYGDGFVLMMPTMQEPEKVAPFQPVRKLFDVQNESRKWGELMHVDTVGDLNDLVTEGRTRELILAQEALQEKRIAEIADEITASRTKKLILIAGPSSSSKTTFSHRLSIQLSVHGLIPHPVPMDDYFKNREDTPKDENGNYDFESLDAIDLALFSRDMTDLLEGKDVQLPTFNFKTGKREYKGQHLRLSERDVLVIEGIHGLDDRVTAALPKESSFRIYISALTQLNIDEHNRIPTTDGRLLRRIVRDQRTRGTSAKNTIAMWKSVRRGEENYIFPFQESADVMFNSALIYELGVLKLYAEPMLFSIREDEPEYTEAKRLLKFLDYFLPIPPDDIPKNSLVREFIGGGTFLA</sequence>